<dbReference type="KEGG" id="bter:125386217"/>
<organism evidence="1 2">
    <name type="scientific">Bombus terrestris</name>
    <name type="common">Buff-tailed bumblebee</name>
    <name type="synonym">Apis terrestris</name>
    <dbReference type="NCBI Taxonomy" id="30195"/>
    <lineage>
        <taxon>Eukaryota</taxon>
        <taxon>Metazoa</taxon>
        <taxon>Ecdysozoa</taxon>
        <taxon>Arthropoda</taxon>
        <taxon>Hexapoda</taxon>
        <taxon>Insecta</taxon>
        <taxon>Pterygota</taxon>
        <taxon>Neoptera</taxon>
        <taxon>Endopterygota</taxon>
        <taxon>Hymenoptera</taxon>
        <taxon>Apocrita</taxon>
        <taxon>Aculeata</taxon>
        <taxon>Apoidea</taxon>
        <taxon>Anthophila</taxon>
        <taxon>Apidae</taxon>
        <taxon>Bombus</taxon>
        <taxon>Bombus</taxon>
    </lineage>
</organism>
<accession>A0A9C6SUG1</accession>
<protein>
    <submittedName>
        <fullName evidence="2">Uncharacterized protein LOC125386217</fullName>
    </submittedName>
</protein>
<dbReference type="GeneID" id="125386217"/>
<reference evidence="2" key="1">
    <citation type="submission" date="2025-08" db="UniProtKB">
        <authorList>
            <consortium name="RefSeq"/>
        </authorList>
    </citation>
    <scope>IDENTIFICATION</scope>
</reference>
<dbReference type="Proteomes" id="UP000835206">
    <property type="component" value="Chromosome 13"/>
</dbReference>
<sequence length="237" mass="27322">MANRHPRSSLYCNKGLLRFGRGSVLGRWKQRQQEGQTDEVLKSVYTHVVFIQEPNTREYLQLALARILELQREIKEGTYTTDYTSDLGESSSEEDLTNEVLRKVFENLPGTPDSVETIMNRVTNSKLNKPQFDAIHGKKIQLLGYDTCRRATVGFMKNVVPETKWDVNSKSSQSNYSAFRLGIYSRNEPRMAHCRTGLWKSTSSHDQEIQDRMLRSLELHLASKQRDYTAKLMRSGI</sequence>
<proteinExistence type="predicted"/>
<evidence type="ECO:0000313" key="2">
    <source>
        <dbReference type="RefSeq" id="XP_048267486.1"/>
    </source>
</evidence>
<dbReference type="AlphaFoldDB" id="A0A9C6SUG1"/>
<dbReference type="OrthoDB" id="7532071at2759"/>
<name>A0A9C6SUG1_BOMTE</name>
<keyword evidence="1" id="KW-1185">Reference proteome</keyword>
<dbReference type="RefSeq" id="XP_048267486.1">
    <property type="nucleotide sequence ID" value="XM_048411529.1"/>
</dbReference>
<evidence type="ECO:0000313" key="1">
    <source>
        <dbReference type="Proteomes" id="UP000835206"/>
    </source>
</evidence>
<gene>
    <name evidence="2" type="primary">LOC125386217</name>
</gene>